<evidence type="ECO:0000313" key="7">
    <source>
        <dbReference type="Proteomes" id="UP001230951"/>
    </source>
</evidence>
<evidence type="ECO:0000259" key="4">
    <source>
        <dbReference type="Pfam" id="PF17836"/>
    </source>
</evidence>
<dbReference type="InterPro" id="IPR011004">
    <property type="entry name" value="Trimer_LpxA-like_sf"/>
</dbReference>
<evidence type="ECO:0000256" key="1">
    <source>
        <dbReference type="ARBA" id="ARBA00022679"/>
    </source>
</evidence>
<keyword evidence="7" id="KW-1185">Reference proteome</keyword>
<dbReference type="CDD" id="cd03360">
    <property type="entry name" value="LbH_AT_putative"/>
    <property type="match status" value="1"/>
</dbReference>
<accession>A0AAW8DA10</accession>
<dbReference type="InterPro" id="IPR020019">
    <property type="entry name" value="AcTrfase_PglD-like"/>
</dbReference>
<dbReference type="Proteomes" id="UP001242995">
    <property type="component" value="Unassembled WGS sequence"/>
</dbReference>
<dbReference type="Gene3D" id="2.160.10.10">
    <property type="entry name" value="Hexapeptide repeat proteins"/>
    <property type="match status" value="1"/>
</dbReference>
<dbReference type="NCBIfam" id="TIGR03570">
    <property type="entry name" value="NeuD_NnaD"/>
    <property type="match status" value="1"/>
</dbReference>
<dbReference type="InterPro" id="IPR050179">
    <property type="entry name" value="Trans_hexapeptide_repeat"/>
</dbReference>
<proteinExistence type="predicted"/>
<keyword evidence="1" id="KW-0808">Transferase</keyword>
<organism evidence="5 8">
    <name type="scientific">Arthrobacter bambusae</name>
    <dbReference type="NCBI Taxonomy" id="1338426"/>
    <lineage>
        <taxon>Bacteria</taxon>
        <taxon>Bacillati</taxon>
        <taxon>Actinomycetota</taxon>
        <taxon>Actinomycetes</taxon>
        <taxon>Micrococcales</taxon>
        <taxon>Micrococcaceae</taxon>
        <taxon>Arthrobacter</taxon>
    </lineage>
</organism>
<keyword evidence="2" id="KW-0677">Repeat</keyword>
<evidence type="ECO:0000313" key="5">
    <source>
        <dbReference type="EMBL" id="MDP9904643.1"/>
    </source>
</evidence>
<dbReference type="EMBL" id="JAUSTF010000004">
    <property type="protein sequence ID" value="MDQ0180928.1"/>
    <property type="molecule type" value="Genomic_DNA"/>
</dbReference>
<evidence type="ECO:0000256" key="3">
    <source>
        <dbReference type="PIRSR" id="PIRSR620019-1"/>
    </source>
</evidence>
<sequence>MGQNNESRRAEKVLYIVGAGGFGRETLDAVLAGLEETPREPHLCFVDDGHPGEVIRGLDVIGSGAVSTGKDFVIAIANPDVRRRLASAMISSGLVAHTVVHPRAVVGPETHLGGGTVLLALSHVSSSVRGGNHVQVNYNATVGHDCVLEDYVTVLPGANVAGAVTLGEGCTIGSGAIVLPGLTVGRGAMVGAGAVVTRNVPEGAIVKGVPAR</sequence>
<protein>
    <submittedName>
        <fullName evidence="5">Sugar O-acyltransferase (Sialic acid O-acetyltransferase NeuD family)</fullName>
    </submittedName>
</protein>
<dbReference type="InterPro" id="IPR041561">
    <property type="entry name" value="PglD_N"/>
</dbReference>
<dbReference type="InterPro" id="IPR001451">
    <property type="entry name" value="Hexapep"/>
</dbReference>
<dbReference type="Gene3D" id="3.40.50.20">
    <property type="match status" value="1"/>
</dbReference>
<dbReference type="Proteomes" id="UP001230951">
    <property type="component" value="Unassembled WGS sequence"/>
</dbReference>
<dbReference type="SUPFAM" id="SSF51161">
    <property type="entry name" value="Trimeric LpxA-like enzymes"/>
    <property type="match status" value="1"/>
</dbReference>
<evidence type="ECO:0000313" key="6">
    <source>
        <dbReference type="EMBL" id="MDQ0180928.1"/>
    </source>
</evidence>
<evidence type="ECO:0000256" key="2">
    <source>
        <dbReference type="ARBA" id="ARBA00022737"/>
    </source>
</evidence>
<dbReference type="PANTHER" id="PTHR43300:SF7">
    <property type="entry name" value="UDP-N-ACETYLBACILLOSAMINE N-ACETYLTRANSFERASE"/>
    <property type="match status" value="1"/>
</dbReference>
<name>A0AAW8DA10_9MICC</name>
<comment type="caution">
    <text evidence="5">The sequence shown here is derived from an EMBL/GenBank/DDBJ whole genome shotgun (WGS) entry which is preliminary data.</text>
</comment>
<feature type="domain" description="PglD N-terminal" evidence="4">
    <location>
        <begin position="14"/>
        <end position="87"/>
    </location>
</feature>
<dbReference type="Pfam" id="PF17836">
    <property type="entry name" value="PglD_N"/>
    <property type="match status" value="1"/>
</dbReference>
<dbReference type="EMBL" id="JAUSRG010000003">
    <property type="protein sequence ID" value="MDP9904643.1"/>
    <property type="molecule type" value="Genomic_DNA"/>
</dbReference>
<dbReference type="GO" id="GO:0016740">
    <property type="term" value="F:transferase activity"/>
    <property type="evidence" value="ECO:0007669"/>
    <property type="project" value="UniProtKB-KW"/>
</dbReference>
<dbReference type="RefSeq" id="WP_370872207.1">
    <property type="nucleotide sequence ID" value="NZ_JAUSRG010000003.1"/>
</dbReference>
<dbReference type="PROSITE" id="PS00101">
    <property type="entry name" value="HEXAPEP_TRANSFERASES"/>
    <property type="match status" value="1"/>
</dbReference>
<gene>
    <name evidence="5" type="ORF">J2S90_001598</name>
    <name evidence="6" type="ORF">J2S93_002355</name>
</gene>
<evidence type="ECO:0000313" key="8">
    <source>
        <dbReference type="Proteomes" id="UP001242995"/>
    </source>
</evidence>
<feature type="active site" description="Proton acceptor" evidence="3">
    <location>
        <position position="144"/>
    </location>
</feature>
<dbReference type="AlphaFoldDB" id="A0AAW8DA10"/>
<dbReference type="InterPro" id="IPR018357">
    <property type="entry name" value="Hexapep_transf_CS"/>
</dbReference>
<dbReference type="PANTHER" id="PTHR43300">
    <property type="entry name" value="ACETYLTRANSFERASE"/>
    <property type="match status" value="1"/>
</dbReference>
<dbReference type="Pfam" id="PF00132">
    <property type="entry name" value="Hexapep"/>
    <property type="match status" value="1"/>
</dbReference>
<feature type="site" description="Increases basicity of active site His" evidence="3">
    <location>
        <position position="145"/>
    </location>
</feature>
<reference evidence="5 7" key="1">
    <citation type="submission" date="2023-07" db="EMBL/GenBank/DDBJ databases">
        <title>Sorghum-associated microbial communities from plants grown in Nebraska, USA.</title>
        <authorList>
            <person name="Schachtman D."/>
        </authorList>
    </citation>
    <scope>NUCLEOTIDE SEQUENCE</scope>
    <source>
        <strain evidence="5">DS1006</strain>
        <strain evidence="6 7">DS1016</strain>
    </source>
</reference>